<dbReference type="Proteomes" id="UP000321234">
    <property type="component" value="Unassembled WGS sequence"/>
</dbReference>
<sequence length="376" mass="41359">MVPGRRRPRRAGVSPASGVRRTRIGVDGHILTGKRQGTRTWLHELLLRVPHLRPDVDFVVYTSDVEELRGTYPAPNVELRALPHVPAVVRLLAFWPWAVRRDRLDALLTQYFCPPVPARRQVVVVHDVLFEDFPEFFPPRTRWRNRLLVRLSARRAAQVLTVSEYSRRAIASAYGIPAEEVCVVHNGASLPPDEVTRARDEQTPFVLSVGRLEPRKNTALLLRAFAARGSSGGRLLVVGSPDGESPEVLRALEETEGVEHLGSVSPEHLEELYRTASALVFPSLGEGWGIPVLEALAHGCPVLASDRTAIPEAGGPACTYFDPGVPGAEQVLAGLLDSALEGTLPHDPELALAQVRAHTWDASAQELAAALDRWRR</sequence>
<keyword evidence="6" id="KW-1185">Reference proteome</keyword>
<dbReference type="AlphaFoldDB" id="A0A5C8ZGG4"/>
<keyword evidence="2 5" id="KW-0808">Transferase</keyword>
<proteinExistence type="predicted"/>
<accession>A0A5C8ZGG4</accession>
<gene>
    <name evidence="5" type="ORF">FMM08_09770</name>
</gene>
<protein>
    <submittedName>
        <fullName evidence="5">Glycosyltransferase family 4 protein</fullName>
    </submittedName>
</protein>
<dbReference type="Gene3D" id="3.40.50.2000">
    <property type="entry name" value="Glycogen Phosphorylase B"/>
    <property type="match status" value="2"/>
</dbReference>
<reference evidence="5 6" key="1">
    <citation type="submission" date="2019-07" db="EMBL/GenBank/DDBJ databases">
        <title>Quadrisphaera sp. strain DD2A genome sequencing and assembly.</title>
        <authorList>
            <person name="Kim I."/>
        </authorList>
    </citation>
    <scope>NUCLEOTIDE SEQUENCE [LARGE SCALE GENOMIC DNA]</scope>
    <source>
        <strain evidence="5 6">DD2A</strain>
    </source>
</reference>
<dbReference type="InterPro" id="IPR028098">
    <property type="entry name" value="Glyco_trans_4-like_N"/>
</dbReference>
<organism evidence="5 6">
    <name type="scientific">Quadrisphaera setariae</name>
    <dbReference type="NCBI Taxonomy" id="2593304"/>
    <lineage>
        <taxon>Bacteria</taxon>
        <taxon>Bacillati</taxon>
        <taxon>Actinomycetota</taxon>
        <taxon>Actinomycetes</taxon>
        <taxon>Kineosporiales</taxon>
        <taxon>Kineosporiaceae</taxon>
        <taxon>Quadrisphaera</taxon>
    </lineage>
</organism>
<keyword evidence="1" id="KW-0328">Glycosyltransferase</keyword>
<evidence type="ECO:0000256" key="2">
    <source>
        <dbReference type="ARBA" id="ARBA00022679"/>
    </source>
</evidence>
<dbReference type="EMBL" id="VKAC01000005">
    <property type="protein sequence ID" value="TXR56379.1"/>
    <property type="molecule type" value="Genomic_DNA"/>
</dbReference>
<comment type="caution">
    <text evidence="5">The sequence shown here is derived from an EMBL/GenBank/DDBJ whole genome shotgun (WGS) entry which is preliminary data.</text>
</comment>
<dbReference type="InterPro" id="IPR001296">
    <property type="entry name" value="Glyco_trans_1"/>
</dbReference>
<dbReference type="GO" id="GO:0009103">
    <property type="term" value="P:lipopolysaccharide biosynthetic process"/>
    <property type="evidence" value="ECO:0007669"/>
    <property type="project" value="TreeGrafter"/>
</dbReference>
<feature type="domain" description="Glycosyltransferase subfamily 4-like N-terminal" evidence="4">
    <location>
        <begin position="37"/>
        <end position="188"/>
    </location>
</feature>
<evidence type="ECO:0000259" key="3">
    <source>
        <dbReference type="Pfam" id="PF00534"/>
    </source>
</evidence>
<dbReference type="Pfam" id="PF13439">
    <property type="entry name" value="Glyco_transf_4"/>
    <property type="match status" value="1"/>
</dbReference>
<name>A0A5C8ZGG4_9ACTN</name>
<evidence type="ECO:0000313" key="5">
    <source>
        <dbReference type="EMBL" id="TXR56379.1"/>
    </source>
</evidence>
<dbReference type="PANTHER" id="PTHR46401:SF2">
    <property type="entry name" value="GLYCOSYLTRANSFERASE WBBK-RELATED"/>
    <property type="match status" value="1"/>
</dbReference>
<dbReference type="CDD" id="cd03809">
    <property type="entry name" value="GT4_MtfB-like"/>
    <property type="match status" value="1"/>
</dbReference>
<dbReference type="PANTHER" id="PTHR46401">
    <property type="entry name" value="GLYCOSYLTRANSFERASE WBBK-RELATED"/>
    <property type="match status" value="1"/>
</dbReference>
<dbReference type="Pfam" id="PF00534">
    <property type="entry name" value="Glycos_transf_1"/>
    <property type="match status" value="1"/>
</dbReference>
<dbReference type="GO" id="GO:0016757">
    <property type="term" value="F:glycosyltransferase activity"/>
    <property type="evidence" value="ECO:0007669"/>
    <property type="project" value="UniProtKB-KW"/>
</dbReference>
<feature type="domain" description="Glycosyl transferase family 1" evidence="3">
    <location>
        <begin position="198"/>
        <end position="313"/>
    </location>
</feature>
<evidence type="ECO:0000313" key="6">
    <source>
        <dbReference type="Proteomes" id="UP000321234"/>
    </source>
</evidence>
<dbReference type="OrthoDB" id="9801609at2"/>
<dbReference type="SUPFAM" id="SSF53756">
    <property type="entry name" value="UDP-Glycosyltransferase/glycogen phosphorylase"/>
    <property type="match status" value="1"/>
</dbReference>
<evidence type="ECO:0000259" key="4">
    <source>
        <dbReference type="Pfam" id="PF13439"/>
    </source>
</evidence>
<evidence type="ECO:0000256" key="1">
    <source>
        <dbReference type="ARBA" id="ARBA00022676"/>
    </source>
</evidence>